<reference evidence="1" key="1">
    <citation type="submission" date="2020-04" db="EMBL/GenBank/DDBJ databases">
        <authorList>
            <person name="Chiriac C."/>
            <person name="Salcher M."/>
            <person name="Ghai R."/>
            <person name="Kavagutti S V."/>
        </authorList>
    </citation>
    <scope>NUCLEOTIDE SEQUENCE</scope>
</reference>
<sequence length="42" mass="4516">VTGNQLQSRINSADTSINIVNYANATCIATNAQVRVTIAYFV</sequence>
<organism evidence="1">
    <name type="scientific">uncultured Caudovirales phage</name>
    <dbReference type="NCBI Taxonomy" id="2100421"/>
    <lineage>
        <taxon>Viruses</taxon>
        <taxon>Duplodnaviria</taxon>
        <taxon>Heunggongvirae</taxon>
        <taxon>Uroviricota</taxon>
        <taxon>Caudoviricetes</taxon>
        <taxon>Peduoviridae</taxon>
        <taxon>Maltschvirus</taxon>
        <taxon>Maltschvirus maltsch</taxon>
    </lineage>
</organism>
<gene>
    <name evidence="1" type="ORF">UFOVP272_60</name>
</gene>
<proteinExistence type="predicted"/>
<name>A0A6J5LJQ5_9CAUD</name>
<protein>
    <submittedName>
        <fullName evidence="1">Uncharacterized protein</fullName>
    </submittedName>
</protein>
<accession>A0A6J5LJQ5</accession>
<evidence type="ECO:0000313" key="1">
    <source>
        <dbReference type="EMBL" id="CAB4134421.1"/>
    </source>
</evidence>
<dbReference type="EMBL" id="LR796279">
    <property type="protein sequence ID" value="CAB4134421.1"/>
    <property type="molecule type" value="Genomic_DNA"/>
</dbReference>
<feature type="non-terminal residue" evidence="1">
    <location>
        <position position="1"/>
    </location>
</feature>